<comment type="similarity">
    <text evidence="2">Belongs to the CorA metal ion transporter (MIT) (TC 1.A.35) family.</text>
</comment>
<feature type="compositionally biased region" description="Low complexity" evidence="6">
    <location>
        <begin position="125"/>
        <end position="142"/>
    </location>
</feature>
<feature type="transmembrane region" description="Helical" evidence="7">
    <location>
        <begin position="631"/>
        <end position="655"/>
    </location>
</feature>
<evidence type="ECO:0000256" key="4">
    <source>
        <dbReference type="ARBA" id="ARBA00022989"/>
    </source>
</evidence>
<dbReference type="InterPro" id="IPR044089">
    <property type="entry name" value="Alr1-like"/>
</dbReference>
<organism evidence="8 9">
    <name type="scientific">Aspergillus cavernicola</name>
    <dbReference type="NCBI Taxonomy" id="176166"/>
    <lineage>
        <taxon>Eukaryota</taxon>
        <taxon>Fungi</taxon>
        <taxon>Dikarya</taxon>
        <taxon>Ascomycota</taxon>
        <taxon>Pezizomycotina</taxon>
        <taxon>Eurotiomycetes</taxon>
        <taxon>Eurotiomycetidae</taxon>
        <taxon>Eurotiales</taxon>
        <taxon>Aspergillaceae</taxon>
        <taxon>Aspergillus</taxon>
        <taxon>Aspergillus subgen. Nidulantes</taxon>
    </lineage>
</organism>
<feature type="region of interest" description="Disordered" evidence="6">
    <location>
        <begin position="98"/>
        <end position="148"/>
    </location>
</feature>
<dbReference type="SUPFAM" id="SSF144083">
    <property type="entry name" value="Magnesium transport protein CorA, transmembrane region"/>
    <property type="match status" value="1"/>
</dbReference>
<dbReference type="PANTHER" id="PTHR21535:SF55">
    <property type="entry name" value="MAGNESIUM TRANSPORTER ALR1-RELATED"/>
    <property type="match status" value="1"/>
</dbReference>
<feature type="region of interest" description="Disordered" evidence="6">
    <location>
        <begin position="253"/>
        <end position="280"/>
    </location>
</feature>
<keyword evidence="5 7" id="KW-0472">Membrane</keyword>
<proteinExistence type="inferred from homology"/>
<dbReference type="InterPro" id="IPR045863">
    <property type="entry name" value="CorA_TM1_TM2"/>
</dbReference>
<dbReference type="Gene3D" id="1.20.58.340">
    <property type="entry name" value="Magnesium transport protein CorA, transmembrane region"/>
    <property type="match status" value="2"/>
</dbReference>
<dbReference type="EMBL" id="JBFXLS010000047">
    <property type="protein sequence ID" value="KAL2823987.1"/>
    <property type="molecule type" value="Genomic_DNA"/>
</dbReference>
<protein>
    <recommendedName>
        <fullName evidence="10">Cora family metal ion transporter</fullName>
    </recommendedName>
</protein>
<keyword evidence="3 7" id="KW-0812">Transmembrane</keyword>
<evidence type="ECO:0000256" key="2">
    <source>
        <dbReference type="ARBA" id="ARBA00009765"/>
    </source>
</evidence>
<feature type="compositionally biased region" description="Basic and acidic residues" evidence="6">
    <location>
        <begin position="253"/>
        <end position="279"/>
    </location>
</feature>
<dbReference type="CDD" id="cd12829">
    <property type="entry name" value="Alr1p-like"/>
    <property type="match status" value="1"/>
</dbReference>
<feature type="transmembrane region" description="Helical" evidence="7">
    <location>
        <begin position="600"/>
        <end position="619"/>
    </location>
</feature>
<dbReference type="Proteomes" id="UP001610335">
    <property type="component" value="Unassembled WGS sequence"/>
</dbReference>
<evidence type="ECO:0000256" key="1">
    <source>
        <dbReference type="ARBA" id="ARBA00004141"/>
    </source>
</evidence>
<evidence type="ECO:0000256" key="3">
    <source>
        <dbReference type="ARBA" id="ARBA00022692"/>
    </source>
</evidence>
<sequence length="658" mass="74266">MSESARSEKYMDLTRFSTPVPELDDHRFHLDNQPRIEATPDVTLSRQNTAQQGTTEPPTRPDLLQIQDVYRDSGPFSRDFEQAIMDDDRSANDLNAMGRRFSVDPTGNARHNRTYSRTHQDVGNRSRGSSVSARSSSPPNSVDAFADPRRRERANTLESHAPPDLEAILQRTVSAGTRRPTFSNASGIRPQPGDVQLDNTEDTCVPPFEEPGRIPVIDYEELEEFVALNQMVKPSISRRKHSLSSQDRYSRVFHDLRPNAEKTTEAGEKRSSSAERSSEDLTPLKFNEKIFAEKTNEKGLLDNLKNENDPTRFGFFSSESQSTVHAAELGDLVLPGDTFRDLFQLGPDGGVWWLDVLNPTEAEVSAISRAFSIHPLTTEDILTQESREKVELFKQYYFVCFRTFYQVDKVSERFMEPVNFYMVVFRDGVLSFSFTENPHAANVRRRIGKLRDYVSLSSDWICYAMIDDIVDSFGPAIREIEVETEAIEDLVFIARMDDFESFLPRIGNLRKKVMSLMRLLGGKADVIRGFSKRCNEQYSMTPRGDIGLYLGDIQDHVVTMMSNLAHFEKMLSRSHTNYLAQLNVTNLVLGNHANKVLSKVTLIATILVPMNLICGLFGMNVHVPGQDVPGYGWFFGIVGVLAAVVVISGLAARFYKLV</sequence>
<comment type="subcellular location">
    <subcellularLocation>
        <location evidence="1">Membrane</location>
        <topology evidence="1">Multi-pass membrane protein</topology>
    </subcellularLocation>
</comment>
<gene>
    <name evidence="8" type="ORF">BDW59DRAFT_89551</name>
</gene>
<keyword evidence="9" id="KW-1185">Reference proteome</keyword>
<dbReference type="InterPro" id="IPR002523">
    <property type="entry name" value="MgTranspt_CorA/ZnTranspt_ZntB"/>
</dbReference>
<dbReference type="SUPFAM" id="SSF143865">
    <property type="entry name" value="CorA soluble domain-like"/>
    <property type="match status" value="1"/>
</dbReference>
<feature type="compositionally biased region" description="Basic and acidic residues" evidence="6">
    <location>
        <begin position="23"/>
        <end position="34"/>
    </location>
</feature>
<accession>A0ABR4I8B0</accession>
<evidence type="ECO:0000256" key="5">
    <source>
        <dbReference type="ARBA" id="ARBA00023136"/>
    </source>
</evidence>
<feature type="region of interest" description="Disordered" evidence="6">
    <location>
        <begin position="178"/>
        <end position="199"/>
    </location>
</feature>
<dbReference type="PANTHER" id="PTHR21535">
    <property type="entry name" value="MAGNESIUM AND COBALT TRANSPORT PROTEIN/MITOCHONDRIAL IMPORT INNER MEMBRANE TRANSLOCASE SUBUNIT TIM8"/>
    <property type="match status" value="1"/>
</dbReference>
<evidence type="ECO:0000313" key="9">
    <source>
        <dbReference type="Proteomes" id="UP001610335"/>
    </source>
</evidence>
<evidence type="ECO:0000313" key="8">
    <source>
        <dbReference type="EMBL" id="KAL2823987.1"/>
    </source>
</evidence>
<evidence type="ECO:0008006" key="10">
    <source>
        <dbReference type="Google" id="ProtNLM"/>
    </source>
</evidence>
<evidence type="ECO:0000256" key="6">
    <source>
        <dbReference type="SAM" id="MobiDB-lite"/>
    </source>
</evidence>
<dbReference type="Gene3D" id="3.30.460.20">
    <property type="entry name" value="CorA soluble domain-like"/>
    <property type="match status" value="1"/>
</dbReference>
<dbReference type="Pfam" id="PF01544">
    <property type="entry name" value="CorA"/>
    <property type="match status" value="1"/>
</dbReference>
<reference evidence="8 9" key="1">
    <citation type="submission" date="2024-07" db="EMBL/GenBank/DDBJ databases">
        <title>Section-level genome sequencing and comparative genomics of Aspergillus sections Usti and Cavernicolus.</title>
        <authorList>
            <consortium name="Lawrence Berkeley National Laboratory"/>
            <person name="Nybo J.L."/>
            <person name="Vesth T.C."/>
            <person name="Theobald S."/>
            <person name="Frisvad J.C."/>
            <person name="Larsen T.O."/>
            <person name="Kjaerboelling I."/>
            <person name="Rothschild-Mancinelli K."/>
            <person name="Lyhne E.K."/>
            <person name="Kogle M.E."/>
            <person name="Barry K."/>
            <person name="Clum A."/>
            <person name="Na H."/>
            <person name="Ledsgaard L."/>
            <person name="Lin J."/>
            <person name="Lipzen A."/>
            <person name="Kuo A."/>
            <person name="Riley R."/>
            <person name="Mondo S."/>
            <person name="LaButti K."/>
            <person name="Haridas S."/>
            <person name="Pangalinan J."/>
            <person name="Salamov A.A."/>
            <person name="Simmons B.A."/>
            <person name="Magnuson J.K."/>
            <person name="Chen J."/>
            <person name="Drula E."/>
            <person name="Henrissat B."/>
            <person name="Wiebenga A."/>
            <person name="Lubbers R.J."/>
            <person name="Gomes A.C."/>
            <person name="Makela M.R."/>
            <person name="Stajich J."/>
            <person name="Grigoriev I.V."/>
            <person name="Mortensen U.H."/>
            <person name="De vries R.P."/>
            <person name="Baker S.E."/>
            <person name="Andersen M.R."/>
        </authorList>
    </citation>
    <scope>NUCLEOTIDE SEQUENCE [LARGE SCALE GENOMIC DNA]</scope>
    <source>
        <strain evidence="8 9">CBS 600.67</strain>
    </source>
</reference>
<feature type="compositionally biased region" description="Polar residues" evidence="6">
    <location>
        <begin position="42"/>
        <end position="57"/>
    </location>
</feature>
<comment type="caution">
    <text evidence="8">The sequence shown here is derived from an EMBL/GenBank/DDBJ whole genome shotgun (WGS) entry which is preliminary data.</text>
</comment>
<evidence type="ECO:0000256" key="7">
    <source>
        <dbReference type="SAM" id="Phobius"/>
    </source>
</evidence>
<dbReference type="InterPro" id="IPR045861">
    <property type="entry name" value="CorA_cytoplasmic_dom"/>
</dbReference>
<feature type="compositionally biased region" description="Basic and acidic residues" evidence="6">
    <location>
        <begin position="1"/>
        <end position="12"/>
    </location>
</feature>
<keyword evidence="4 7" id="KW-1133">Transmembrane helix</keyword>
<feature type="region of interest" description="Disordered" evidence="6">
    <location>
        <begin position="1"/>
        <end position="63"/>
    </location>
</feature>
<name>A0ABR4I8B0_9EURO</name>